<reference evidence="1 2" key="1">
    <citation type="journal article" date="2012" name="Proc. Natl. Acad. Sci. U.S.A.">
        <title>Comparative genomics of Ceriporiopsis subvermispora and Phanerochaete chrysosporium provide insight into selective ligninolysis.</title>
        <authorList>
            <person name="Fernandez-Fueyo E."/>
            <person name="Ruiz-Duenas F.J."/>
            <person name="Ferreira P."/>
            <person name="Floudas D."/>
            <person name="Hibbett D.S."/>
            <person name="Canessa P."/>
            <person name="Larrondo L.F."/>
            <person name="James T.Y."/>
            <person name="Seelenfreund D."/>
            <person name="Lobos S."/>
            <person name="Polanco R."/>
            <person name="Tello M."/>
            <person name="Honda Y."/>
            <person name="Watanabe T."/>
            <person name="Watanabe T."/>
            <person name="Ryu J.S."/>
            <person name="Kubicek C.P."/>
            <person name="Schmoll M."/>
            <person name="Gaskell J."/>
            <person name="Hammel K.E."/>
            <person name="St John F.J."/>
            <person name="Vanden Wymelenberg A."/>
            <person name="Sabat G."/>
            <person name="Splinter BonDurant S."/>
            <person name="Syed K."/>
            <person name="Yadav J.S."/>
            <person name="Doddapaneni H."/>
            <person name="Subramanian V."/>
            <person name="Lavin J.L."/>
            <person name="Oguiza J.A."/>
            <person name="Perez G."/>
            <person name="Pisabarro A.G."/>
            <person name="Ramirez L."/>
            <person name="Santoyo F."/>
            <person name="Master E."/>
            <person name="Coutinho P.M."/>
            <person name="Henrissat B."/>
            <person name="Lombard V."/>
            <person name="Magnuson J.K."/>
            <person name="Kuees U."/>
            <person name="Hori C."/>
            <person name="Igarashi K."/>
            <person name="Samejima M."/>
            <person name="Held B.W."/>
            <person name="Barry K.W."/>
            <person name="LaButti K.M."/>
            <person name="Lapidus A."/>
            <person name="Lindquist E.A."/>
            <person name="Lucas S.M."/>
            <person name="Riley R."/>
            <person name="Salamov A.A."/>
            <person name="Hoffmeister D."/>
            <person name="Schwenk D."/>
            <person name="Hadar Y."/>
            <person name="Yarden O."/>
            <person name="de Vries R.P."/>
            <person name="Wiebenga A."/>
            <person name="Stenlid J."/>
            <person name="Eastwood D."/>
            <person name="Grigoriev I.V."/>
            <person name="Berka R.M."/>
            <person name="Blanchette R.A."/>
            <person name="Kersten P."/>
            <person name="Martinez A.T."/>
            <person name="Vicuna R."/>
            <person name="Cullen D."/>
        </authorList>
    </citation>
    <scope>NUCLEOTIDE SEQUENCE [LARGE SCALE GENOMIC DNA]</scope>
    <source>
        <strain evidence="1 2">B</strain>
    </source>
</reference>
<accession>M2PGX9</accession>
<gene>
    <name evidence="1" type="ORF">CERSUDRAFT_96412</name>
</gene>
<dbReference type="EMBL" id="KB445800">
    <property type="protein sequence ID" value="EMD35289.1"/>
    <property type="molecule type" value="Genomic_DNA"/>
</dbReference>
<organism evidence="1 2">
    <name type="scientific">Ceriporiopsis subvermispora (strain B)</name>
    <name type="common">White-rot fungus</name>
    <name type="synonym">Gelatoporia subvermispora</name>
    <dbReference type="NCBI Taxonomy" id="914234"/>
    <lineage>
        <taxon>Eukaryota</taxon>
        <taxon>Fungi</taxon>
        <taxon>Dikarya</taxon>
        <taxon>Basidiomycota</taxon>
        <taxon>Agaricomycotina</taxon>
        <taxon>Agaricomycetes</taxon>
        <taxon>Polyporales</taxon>
        <taxon>Gelatoporiaceae</taxon>
        <taxon>Gelatoporia</taxon>
    </lineage>
</organism>
<proteinExistence type="predicted"/>
<protein>
    <submittedName>
        <fullName evidence="1">Uncharacterized protein</fullName>
    </submittedName>
</protein>
<dbReference type="Proteomes" id="UP000016930">
    <property type="component" value="Unassembled WGS sequence"/>
</dbReference>
<name>M2PGX9_CERS8</name>
<dbReference type="STRING" id="914234.M2PGX9"/>
<evidence type="ECO:0000313" key="1">
    <source>
        <dbReference type="EMBL" id="EMD35289.1"/>
    </source>
</evidence>
<dbReference type="OrthoDB" id="2789670at2759"/>
<sequence>MARSYRLCWPLGLSSSSLNGSLGRARWRSYYPFQESEARHLVRNVLAAPSSVLYQTKLRIGTMILRVIYGYYIKDEKDPFLALPVAAMKNLTKALASALRVWLVDFISQLNNVPKCMPGSKFLSIAKEWRKIAWDAFWDPSNCQCKVGLETGITPTPNLCGNITFSLRRGNYRKRKKINQFGPASAIMGGGLDPNMSSALSLFDIL</sequence>
<dbReference type="AlphaFoldDB" id="M2PGX9"/>
<dbReference type="HOGENOM" id="CLU_1331796_0_0_1"/>
<evidence type="ECO:0000313" key="2">
    <source>
        <dbReference type="Proteomes" id="UP000016930"/>
    </source>
</evidence>
<keyword evidence="2" id="KW-1185">Reference proteome</keyword>